<dbReference type="Proteomes" id="UP000190906">
    <property type="component" value="Unassembled WGS sequence"/>
</dbReference>
<protein>
    <submittedName>
        <fullName evidence="3">Transposase</fullName>
    </submittedName>
</protein>
<evidence type="ECO:0000313" key="3">
    <source>
        <dbReference type="EMBL" id="OOR11895.1"/>
    </source>
</evidence>
<dbReference type="EMBL" id="MUAJ01000011">
    <property type="protein sequence ID" value="OOR11895.1"/>
    <property type="molecule type" value="Genomic_DNA"/>
</dbReference>
<gene>
    <name evidence="3" type="ORF">BW897_14600</name>
</gene>
<dbReference type="AlphaFoldDB" id="A0A1S9TPD1"/>
<comment type="caution">
    <text evidence="3">The sequence shown here is derived from an EMBL/GenBank/DDBJ whole genome shotgun (WGS) entry which is preliminary data.</text>
</comment>
<sequence>MIITKKIKIIIIGENKDKYNKFIREEYYNQNKALNVAMNHLYFLHVAEEKIRMLNNKFIKDEKKLQESLNKLYMEKKESETKIKRSKIDEEIKKKVNVLKKMRDKESKEATKILQQAIKINLSNTTREIINQQFNLISDTKDRITQKVSQDFKADIKNGLLRGERVLRTYKKNSPLLIRGRTLQFYRKGNDILIKWYGGITFKCIIGKRKNNNHELYILLNKILENVCKVCDSSITIGRKLILNLSVALTGFEADAPTVKGRVLGVNFGIKVPIYMSLNDKSYVQKSVGNLNDLLKLRVQLYKRKKKLENLITNAIGDKVEKLKALNRLKEKEKNMLTTYNHYLSYNIVRFAKENQVGQINIEYLPFVKAKNKALKSWPYYQLQQFIEYKAKQKKIEVKYINSYLINEKCSNCGKNITHQLNSTNVFNCKKCEYKAHLDFNISQNIALSTEYISIRK</sequence>
<organism evidence="3 4">
    <name type="scientific">Bacillus cereus</name>
    <dbReference type="NCBI Taxonomy" id="1396"/>
    <lineage>
        <taxon>Bacteria</taxon>
        <taxon>Bacillati</taxon>
        <taxon>Bacillota</taxon>
        <taxon>Bacilli</taxon>
        <taxon>Bacillales</taxon>
        <taxon>Bacillaceae</taxon>
        <taxon>Bacillus</taxon>
        <taxon>Bacillus cereus group</taxon>
    </lineage>
</organism>
<dbReference type="Pfam" id="PF07282">
    <property type="entry name" value="Cas12f1-like_TNB"/>
    <property type="match status" value="1"/>
</dbReference>
<keyword evidence="1" id="KW-0238">DNA-binding</keyword>
<dbReference type="GO" id="GO:0003677">
    <property type="term" value="F:DNA binding"/>
    <property type="evidence" value="ECO:0007669"/>
    <property type="project" value="UniProtKB-KW"/>
</dbReference>
<evidence type="ECO:0000256" key="1">
    <source>
        <dbReference type="ARBA" id="ARBA00023125"/>
    </source>
</evidence>
<accession>A0A1S9TPD1</accession>
<evidence type="ECO:0000313" key="4">
    <source>
        <dbReference type="Proteomes" id="UP000190906"/>
    </source>
</evidence>
<dbReference type="InterPro" id="IPR010095">
    <property type="entry name" value="Cas12f1-like_TNB"/>
</dbReference>
<proteinExistence type="predicted"/>
<evidence type="ECO:0000259" key="2">
    <source>
        <dbReference type="Pfam" id="PF07282"/>
    </source>
</evidence>
<name>A0A1S9TPD1_BACCE</name>
<dbReference type="NCBIfam" id="NF040570">
    <property type="entry name" value="guided_TnpB"/>
    <property type="match status" value="1"/>
</dbReference>
<dbReference type="SMR" id="A0A1S9TPD1"/>
<feature type="domain" description="Cas12f1-like TNB" evidence="2">
    <location>
        <begin position="380"/>
        <end position="446"/>
    </location>
</feature>
<reference evidence="3 4" key="1">
    <citation type="submission" date="2017-01" db="EMBL/GenBank/DDBJ databases">
        <title>Bacillus cereus isolates.</title>
        <authorList>
            <person name="Beno S.M."/>
        </authorList>
    </citation>
    <scope>NUCLEOTIDE SEQUENCE [LARGE SCALE GENOMIC DNA]</scope>
    <source>
        <strain evidence="3 4">FSL H8-0485</strain>
    </source>
</reference>